<organism evidence="1">
    <name type="scientific">marine sediment metagenome</name>
    <dbReference type="NCBI Taxonomy" id="412755"/>
    <lineage>
        <taxon>unclassified sequences</taxon>
        <taxon>metagenomes</taxon>
        <taxon>ecological metagenomes</taxon>
    </lineage>
</organism>
<comment type="caution">
    <text evidence="1">The sequence shown here is derived from an EMBL/GenBank/DDBJ whole genome shotgun (WGS) entry which is preliminary data.</text>
</comment>
<dbReference type="EMBL" id="BART01013982">
    <property type="protein sequence ID" value="GAG83462.1"/>
    <property type="molecule type" value="Genomic_DNA"/>
</dbReference>
<sequence>MIDDKILQYKTNLALAEKLVKNQYADRDYYEEMISKLERMLKFYENLKMWKEISKN</sequence>
<name>X1BQM8_9ZZZZ</name>
<protein>
    <submittedName>
        <fullName evidence="1">Uncharacterized protein</fullName>
    </submittedName>
</protein>
<reference evidence="1" key="1">
    <citation type="journal article" date="2014" name="Front. Microbiol.">
        <title>High frequency of phylogenetically diverse reductive dehalogenase-homologous genes in deep subseafloor sedimentary metagenomes.</title>
        <authorList>
            <person name="Kawai M."/>
            <person name="Futagami T."/>
            <person name="Toyoda A."/>
            <person name="Takaki Y."/>
            <person name="Nishi S."/>
            <person name="Hori S."/>
            <person name="Arai W."/>
            <person name="Tsubouchi T."/>
            <person name="Morono Y."/>
            <person name="Uchiyama I."/>
            <person name="Ito T."/>
            <person name="Fujiyama A."/>
            <person name="Inagaki F."/>
            <person name="Takami H."/>
        </authorList>
    </citation>
    <scope>NUCLEOTIDE SEQUENCE</scope>
    <source>
        <strain evidence="1">Expedition CK06-06</strain>
    </source>
</reference>
<evidence type="ECO:0000313" key="1">
    <source>
        <dbReference type="EMBL" id="GAG83462.1"/>
    </source>
</evidence>
<proteinExistence type="predicted"/>
<accession>X1BQM8</accession>
<dbReference type="AlphaFoldDB" id="X1BQM8"/>
<gene>
    <name evidence="1" type="ORF">S01H4_28233</name>
</gene>